<keyword evidence="3" id="KW-0808">Transferase</keyword>
<feature type="binding site" evidence="7">
    <location>
        <position position="53"/>
    </location>
    <ligand>
        <name>ATP</name>
        <dbReference type="ChEBI" id="CHEBI:30616"/>
    </ligand>
</feature>
<evidence type="ECO:0000256" key="1">
    <source>
        <dbReference type="ARBA" id="ARBA00012513"/>
    </source>
</evidence>
<feature type="compositionally biased region" description="Pro residues" evidence="8">
    <location>
        <begin position="286"/>
        <end position="301"/>
    </location>
</feature>
<evidence type="ECO:0000256" key="5">
    <source>
        <dbReference type="ARBA" id="ARBA00022777"/>
    </source>
</evidence>
<dbReference type="InterPro" id="IPR011009">
    <property type="entry name" value="Kinase-like_dom_sf"/>
</dbReference>
<evidence type="ECO:0000256" key="3">
    <source>
        <dbReference type="ARBA" id="ARBA00022679"/>
    </source>
</evidence>
<dbReference type="SMART" id="SM00220">
    <property type="entry name" value="S_TKc"/>
    <property type="match status" value="1"/>
</dbReference>
<dbReference type="Gene3D" id="3.30.200.20">
    <property type="entry name" value="Phosphorylase Kinase, domain 1"/>
    <property type="match status" value="1"/>
</dbReference>
<dbReference type="InterPro" id="IPR000719">
    <property type="entry name" value="Prot_kinase_dom"/>
</dbReference>
<evidence type="ECO:0000256" key="9">
    <source>
        <dbReference type="SAM" id="Phobius"/>
    </source>
</evidence>
<keyword evidence="9" id="KW-1133">Transmembrane helix</keyword>
<feature type="domain" description="Protein kinase" evidence="10">
    <location>
        <begin position="24"/>
        <end position="278"/>
    </location>
</feature>
<dbReference type="PROSITE" id="PS50011">
    <property type="entry name" value="PROTEIN_KINASE_DOM"/>
    <property type="match status" value="1"/>
</dbReference>
<dbReference type="EC" id="2.7.11.1" evidence="1"/>
<keyword evidence="12" id="KW-1185">Reference proteome</keyword>
<keyword evidence="9" id="KW-0472">Membrane</keyword>
<evidence type="ECO:0000313" key="11">
    <source>
        <dbReference type="EMBL" id="NYD49327.1"/>
    </source>
</evidence>
<gene>
    <name evidence="11" type="ORF">BJY14_005310</name>
</gene>
<evidence type="ECO:0000256" key="4">
    <source>
        <dbReference type="ARBA" id="ARBA00022741"/>
    </source>
</evidence>
<keyword evidence="2 11" id="KW-0723">Serine/threonine-protein kinase</keyword>
<sequence length="470" mass="50954">MEPLGREGSRQATGADEQVLAGRYRLVSLLGRGGMGAVWRARDEDLDREVAVKELRLPEHLDDAGRRTWIARLEREARAAARLRHPGIVTVHDRVTGPDGRPWIVMELVRGRSLEDLLKAEGPLPPGRVAQIGLQVLDALRAAHHAGITHRDIKPANVLLEDGRAVLTDFGIAAVEGDATLTSAGAVLGTPAYMSPEQVSGHEVTAASDLWSLGAALYTAVEGRPPFEGASTGAVFIAIATRDPGPCVHAGPLEPVLRALMQREPSQRPTAEQLHAWLASLAQSRPPAPPTVPQPPEPQGPRPARSRKRKAVRLVLVATSALLAVGLTLAVVWLVDVTQQKARDKKERAAYTTNRRAVERMTSIPGRVVVIREANEAGKVYVESELCDDARFSAHQCDVDAMVDSVLGWLRVQPSVMSVRFDGPKTRCEENPGCDFTVLNRGAPRFGEVSVYSQYLSEPDRSIVLGFRVG</sequence>
<accession>A0A7Y9JHG3</accession>
<organism evidence="11 12">
    <name type="scientific">Actinomadura luteofluorescens</name>
    <dbReference type="NCBI Taxonomy" id="46163"/>
    <lineage>
        <taxon>Bacteria</taxon>
        <taxon>Bacillati</taxon>
        <taxon>Actinomycetota</taxon>
        <taxon>Actinomycetes</taxon>
        <taxon>Streptosporangiales</taxon>
        <taxon>Thermomonosporaceae</taxon>
        <taxon>Actinomadura</taxon>
    </lineage>
</organism>
<dbReference type="EMBL" id="JACCBA010000001">
    <property type="protein sequence ID" value="NYD49327.1"/>
    <property type="molecule type" value="Genomic_DNA"/>
</dbReference>
<comment type="caution">
    <text evidence="11">The sequence shown here is derived from an EMBL/GenBank/DDBJ whole genome shotgun (WGS) entry which is preliminary data.</text>
</comment>
<keyword evidence="6 7" id="KW-0067">ATP-binding</keyword>
<dbReference type="PANTHER" id="PTHR43289:SF6">
    <property type="entry name" value="SERINE_THREONINE-PROTEIN KINASE NEKL-3"/>
    <property type="match status" value="1"/>
</dbReference>
<dbReference type="Pfam" id="PF00069">
    <property type="entry name" value="Pkinase"/>
    <property type="match status" value="1"/>
</dbReference>
<keyword evidence="5 11" id="KW-0418">Kinase</keyword>
<reference evidence="11 12" key="1">
    <citation type="submission" date="2020-07" db="EMBL/GenBank/DDBJ databases">
        <title>Sequencing the genomes of 1000 actinobacteria strains.</title>
        <authorList>
            <person name="Klenk H.-P."/>
        </authorList>
    </citation>
    <scope>NUCLEOTIDE SEQUENCE [LARGE SCALE GENOMIC DNA]</scope>
    <source>
        <strain evidence="11 12">DSM 40398</strain>
    </source>
</reference>
<evidence type="ECO:0000256" key="8">
    <source>
        <dbReference type="SAM" id="MobiDB-lite"/>
    </source>
</evidence>
<dbReference type="GO" id="GO:0004674">
    <property type="term" value="F:protein serine/threonine kinase activity"/>
    <property type="evidence" value="ECO:0007669"/>
    <property type="project" value="UniProtKB-KW"/>
</dbReference>
<feature type="transmembrane region" description="Helical" evidence="9">
    <location>
        <begin position="311"/>
        <end position="335"/>
    </location>
</feature>
<dbReference type="Gene3D" id="1.10.510.10">
    <property type="entry name" value="Transferase(Phosphotransferase) domain 1"/>
    <property type="match status" value="1"/>
</dbReference>
<keyword evidence="9" id="KW-0812">Transmembrane</keyword>
<dbReference type="PANTHER" id="PTHR43289">
    <property type="entry name" value="MITOGEN-ACTIVATED PROTEIN KINASE KINASE KINASE 20-RELATED"/>
    <property type="match status" value="1"/>
</dbReference>
<dbReference type="RefSeq" id="WP_312879406.1">
    <property type="nucleotide sequence ID" value="NZ_JACCBA010000001.1"/>
</dbReference>
<evidence type="ECO:0000259" key="10">
    <source>
        <dbReference type="PROSITE" id="PS50011"/>
    </source>
</evidence>
<dbReference type="GO" id="GO:0005524">
    <property type="term" value="F:ATP binding"/>
    <property type="evidence" value="ECO:0007669"/>
    <property type="project" value="UniProtKB-UniRule"/>
</dbReference>
<evidence type="ECO:0000256" key="7">
    <source>
        <dbReference type="PROSITE-ProRule" id="PRU10141"/>
    </source>
</evidence>
<dbReference type="InterPro" id="IPR008271">
    <property type="entry name" value="Ser/Thr_kinase_AS"/>
</dbReference>
<dbReference type="AlphaFoldDB" id="A0A7Y9JHG3"/>
<evidence type="ECO:0000256" key="6">
    <source>
        <dbReference type="ARBA" id="ARBA00022840"/>
    </source>
</evidence>
<evidence type="ECO:0000313" key="12">
    <source>
        <dbReference type="Proteomes" id="UP000529783"/>
    </source>
</evidence>
<proteinExistence type="predicted"/>
<dbReference type="Proteomes" id="UP000529783">
    <property type="component" value="Unassembled WGS sequence"/>
</dbReference>
<dbReference type="PROSITE" id="PS00107">
    <property type="entry name" value="PROTEIN_KINASE_ATP"/>
    <property type="match status" value="1"/>
</dbReference>
<name>A0A7Y9JHG3_9ACTN</name>
<dbReference type="InterPro" id="IPR017441">
    <property type="entry name" value="Protein_kinase_ATP_BS"/>
</dbReference>
<dbReference type="SUPFAM" id="SSF56112">
    <property type="entry name" value="Protein kinase-like (PK-like)"/>
    <property type="match status" value="1"/>
</dbReference>
<dbReference type="CDD" id="cd14014">
    <property type="entry name" value="STKc_PknB_like"/>
    <property type="match status" value="1"/>
</dbReference>
<feature type="region of interest" description="Disordered" evidence="8">
    <location>
        <begin position="283"/>
        <end position="308"/>
    </location>
</feature>
<dbReference type="PROSITE" id="PS00108">
    <property type="entry name" value="PROTEIN_KINASE_ST"/>
    <property type="match status" value="1"/>
</dbReference>
<protein>
    <recommendedName>
        <fullName evidence="1">non-specific serine/threonine protein kinase</fullName>
        <ecNumber evidence="1">2.7.11.1</ecNumber>
    </recommendedName>
</protein>
<keyword evidence="4 7" id="KW-0547">Nucleotide-binding</keyword>
<evidence type="ECO:0000256" key="2">
    <source>
        <dbReference type="ARBA" id="ARBA00022527"/>
    </source>
</evidence>